<comment type="similarity">
    <text evidence="2">Belongs to the helicase family. SKI2 subfamily.</text>
</comment>
<keyword evidence="3" id="KW-0547">Nucleotide-binding</keyword>
<name>A0A1L9PQG5_ASPVE</name>
<dbReference type="AlphaFoldDB" id="A0A1L9PQG5"/>
<sequence length="1077" mass="121611">MDELFDVFEDQPQAAKPSESVPRRPKKEKSKKRQVNGDVKGNVDNAEPKESATTADADDQDVEEEKASGSDNNNQPDAKRLRLEEEPEPVVADLFETAQEREIAGSAGLQAEKDAGSVVLSHQVRHQVAIPPKYPYVPISQHKAPENPARVWPFTLDPFQQVAVSSIERGESVLVSAHTSAGKTVVAEYAIAQSLKNNQRVIYTSPIKALSNQKYREFAADFGDVGLMTGDVTINPTATCLVMTTEILRSMLYRGSEIMREVAWVVFDEIHYMRDATRGVVWEETIILLPDKVRYVFLSATIPNAMQFAEWIVKMHNQPCHVVYTDFRPTPLQHYFFPAGSEGMHLIVDEKGVFREENFQKAMSSIADKKGDDPSDALAKRKGKGKDKKLNKGGDQDKDGIYKIVKMIMLKSLNPVIVFSFSKRECEFYALKMKSLAFNDDSEKEMVSKVFNSAIEMLSEEDRNLPQIQNILPLLRRGIGVHHSGLLPILKETIEILFQEGLIKVLFATETFSIGLNMPAKTVVFTSVRKFDGFSQRWVTPSEFVQMSGRAGRRGLDDRGIVIMMIGEEMDPAVAKEIVRGEQDRLNSAFHLGYNMILNLMRVEGISPEFMLERCFYQFQNTAGLAGLEKELTELEEKRASMSISDEGTIREYYDIRTQVDQFNDDVRAVISHPTYSIAYLQPGRLVHVKYKEFDFGWGIVVSNKKRKPPKNSTQEFSDHEAWVVDVLLKVADGSSVGTQTFEDLPQGVCPPKEGEKHHTAVVPLLLNCIQAISHVRIFPPKDLQTASARDSVGKKVDEVKRRFPDGIAVLDPIEDMGIKDDEFKKTLRKIEVLESRLISNPLHNSPRLEELYNQYSEKVDLGNKIKGIKKKISEGMAIQQLDELKCRKRVLRRFGFINEAEVVQLKARVACEISTGDELMLSELLFNGFFNKLTPEQAAAVLSVFVFEEKTKETPALSKDELSKPLKEIQAQARIVAKVAQESKLAISEEDYVQSFHWELMEVIYEWANGKSFADICGMTDVYEGSLIRVFRRLEECLRQMAQAAKVMGSEELESKFETALTKVRRDIVAAQSLYL</sequence>
<keyword evidence="12" id="KW-1185">Reference proteome</keyword>
<dbReference type="InterPro" id="IPR011545">
    <property type="entry name" value="DEAD/DEAH_box_helicase_dom"/>
</dbReference>
<evidence type="ECO:0000256" key="2">
    <source>
        <dbReference type="ARBA" id="ARBA00010140"/>
    </source>
</evidence>
<organism evidence="11 12">
    <name type="scientific">Aspergillus versicolor CBS 583.65</name>
    <dbReference type="NCBI Taxonomy" id="1036611"/>
    <lineage>
        <taxon>Eukaryota</taxon>
        <taxon>Fungi</taxon>
        <taxon>Dikarya</taxon>
        <taxon>Ascomycota</taxon>
        <taxon>Pezizomycotina</taxon>
        <taxon>Eurotiomycetes</taxon>
        <taxon>Eurotiomycetidae</taxon>
        <taxon>Eurotiales</taxon>
        <taxon>Aspergillaceae</taxon>
        <taxon>Aspergillus</taxon>
        <taxon>Aspergillus subgen. Nidulantes</taxon>
    </lineage>
</organism>
<dbReference type="SMART" id="SM01142">
    <property type="entry name" value="DSHCT"/>
    <property type="match status" value="1"/>
</dbReference>
<dbReference type="InterPro" id="IPR027417">
    <property type="entry name" value="P-loop_NTPase"/>
</dbReference>
<dbReference type="GeneID" id="63722681"/>
<evidence type="ECO:0000256" key="5">
    <source>
        <dbReference type="ARBA" id="ARBA00022806"/>
    </source>
</evidence>
<dbReference type="RefSeq" id="XP_040669447.1">
    <property type="nucleotide sequence ID" value="XM_040807170.1"/>
</dbReference>
<dbReference type="Pfam" id="PF08148">
    <property type="entry name" value="DSHCT"/>
    <property type="match status" value="1"/>
</dbReference>
<evidence type="ECO:0000256" key="3">
    <source>
        <dbReference type="ARBA" id="ARBA00022741"/>
    </source>
</evidence>
<proteinExistence type="inferred from homology"/>
<dbReference type="Pfam" id="PF00271">
    <property type="entry name" value="Helicase_C"/>
    <property type="match status" value="1"/>
</dbReference>
<dbReference type="SUPFAM" id="SSF52540">
    <property type="entry name" value="P-loop containing nucleoside triphosphate hydrolases"/>
    <property type="match status" value="1"/>
</dbReference>
<dbReference type="InterPro" id="IPR016438">
    <property type="entry name" value="SKI2-like"/>
</dbReference>
<dbReference type="OrthoDB" id="64767at2759"/>
<keyword evidence="7" id="KW-0539">Nucleus</keyword>
<accession>A0A1L9PQG5</accession>
<feature type="region of interest" description="Disordered" evidence="8">
    <location>
        <begin position="1"/>
        <end position="87"/>
    </location>
</feature>
<dbReference type="Gene3D" id="2.40.30.300">
    <property type="match status" value="1"/>
</dbReference>
<feature type="domain" description="Helicase ATP-binding" evidence="9">
    <location>
        <begin position="164"/>
        <end position="320"/>
    </location>
</feature>
<reference evidence="12" key="1">
    <citation type="journal article" date="2017" name="Genome Biol.">
        <title>Comparative genomics reveals high biological diversity and specific adaptations in the industrially and medically important fungal genus Aspergillus.</title>
        <authorList>
            <person name="de Vries R.P."/>
            <person name="Riley R."/>
            <person name="Wiebenga A."/>
            <person name="Aguilar-Osorio G."/>
            <person name="Amillis S."/>
            <person name="Uchima C.A."/>
            <person name="Anderluh G."/>
            <person name="Asadollahi M."/>
            <person name="Askin M."/>
            <person name="Barry K."/>
            <person name="Battaglia E."/>
            <person name="Bayram O."/>
            <person name="Benocci T."/>
            <person name="Braus-Stromeyer S.A."/>
            <person name="Caldana C."/>
            <person name="Canovas D."/>
            <person name="Cerqueira G.C."/>
            <person name="Chen F."/>
            <person name="Chen W."/>
            <person name="Choi C."/>
            <person name="Clum A."/>
            <person name="Dos Santos R.A."/>
            <person name="Damasio A.R."/>
            <person name="Diallinas G."/>
            <person name="Emri T."/>
            <person name="Fekete E."/>
            <person name="Flipphi M."/>
            <person name="Freyberg S."/>
            <person name="Gallo A."/>
            <person name="Gournas C."/>
            <person name="Habgood R."/>
            <person name="Hainaut M."/>
            <person name="Harispe M.L."/>
            <person name="Henrissat B."/>
            <person name="Hilden K.S."/>
            <person name="Hope R."/>
            <person name="Hossain A."/>
            <person name="Karabika E."/>
            <person name="Karaffa L."/>
            <person name="Karanyi Z."/>
            <person name="Krasevec N."/>
            <person name="Kuo A."/>
            <person name="Kusch H."/>
            <person name="LaButti K."/>
            <person name="Lagendijk E.L."/>
            <person name="Lapidus A."/>
            <person name="Levasseur A."/>
            <person name="Lindquist E."/>
            <person name="Lipzen A."/>
            <person name="Logrieco A.F."/>
            <person name="MacCabe A."/>
            <person name="Maekelae M.R."/>
            <person name="Malavazi I."/>
            <person name="Melin P."/>
            <person name="Meyer V."/>
            <person name="Mielnichuk N."/>
            <person name="Miskei M."/>
            <person name="Molnar A.P."/>
            <person name="Mule G."/>
            <person name="Ngan C.Y."/>
            <person name="Orejas M."/>
            <person name="Orosz E."/>
            <person name="Ouedraogo J.P."/>
            <person name="Overkamp K.M."/>
            <person name="Park H.-S."/>
            <person name="Perrone G."/>
            <person name="Piumi F."/>
            <person name="Punt P.J."/>
            <person name="Ram A.F."/>
            <person name="Ramon A."/>
            <person name="Rauscher S."/>
            <person name="Record E."/>
            <person name="Riano-Pachon D.M."/>
            <person name="Robert V."/>
            <person name="Roehrig J."/>
            <person name="Ruller R."/>
            <person name="Salamov A."/>
            <person name="Salih N.S."/>
            <person name="Samson R.A."/>
            <person name="Sandor E."/>
            <person name="Sanguinetti M."/>
            <person name="Schuetze T."/>
            <person name="Sepcic K."/>
            <person name="Shelest E."/>
            <person name="Sherlock G."/>
            <person name="Sophianopoulou V."/>
            <person name="Squina F.M."/>
            <person name="Sun H."/>
            <person name="Susca A."/>
            <person name="Todd R.B."/>
            <person name="Tsang A."/>
            <person name="Unkles S.E."/>
            <person name="van de Wiele N."/>
            <person name="van Rossen-Uffink D."/>
            <person name="Oliveira J.V."/>
            <person name="Vesth T.C."/>
            <person name="Visser J."/>
            <person name="Yu J.-H."/>
            <person name="Zhou M."/>
            <person name="Andersen M.R."/>
            <person name="Archer D.B."/>
            <person name="Baker S.E."/>
            <person name="Benoit I."/>
            <person name="Brakhage A.A."/>
            <person name="Braus G.H."/>
            <person name="Fischer R."/>
            <person name="Frisvad J.C."/>
            <person name="Goldman G.H."/>
            <person name="Houbraken J."/>
            <person name="Oakley B."/>
            <person name="Pocsi I."/>
            <person name="Scazzocchio C."/>
            <person name="Seiboth B."/>
            <person name="vanKuyk P.A."/>
            <person name="Wortman J."/>
            <person name="Dyer P.S."/>
            <person name="Grigoriev I.V."/>
        </authorList>
    </citation>
    <scope>NUCLEOTIDE SEQUENCE [LARGE SCALE GENOMIC DNA]</scope>
    <source>
        <strain evidence="12">CBS 583.65</strain>
    </source>
</reference>
<dbReference type="EMBL" id="KV878130">
    <property type="protein sequence ID" value="OJJ03685.1"/>
    <property type="molecule type" value="Genomic_DNA"/>
</dbReference>
<evidence type="ECO:0000256" key="1">
    <source>
        <dbReference type="ARBA" id="ARBA00004123"/>
    </source>
</evidence>
<evidence type="ECO:0008006" key="13">
    <source>
        <dbReference type="Google" id="ProtNLM"/>
    </source>
</evidence>
<evidence type="ECO:0000256" key="7">
    <source>
        <dbReference type="ARBA" id="ARBA00023242"/>
    </source>
</evidence>
<dbReference type="VEuPathDB" id="FungiDB:ASPVEDRAFT_134824"/>
<dbReference type="InterPro" id="IPR012961">
    <property type="entry name" value="Ski2/MTR4_C"/>
</dbReference>
<dbReference type="PROSITE" id="PS51194">
    <property type="entry name" value="HELICASE_CTER"/>
    <property type="match status" value="1"/>
</dbReference>
<dbReference type="Pfam" id="PF00270">
    <property type="entry name" value="DEAD"/>
    <property type="match status" value="1"/>
</dbReference>
<keyword evidence="4" id="KW-0378">Hydrolase</keyword>
<dbReference type="GO" id="GO:0016787">
    <property type="term" value="F:hydrolase activity"/>
    <property type="evidence" value="ECO:0007669"/>
    <property type="project" value="UniProtKB-KW"/>
</dbReference>
<dbReference type="Pfam" id="PF13234">
    <property type="entry name" value="MTR4_beta-barrel"/>
    <property type="match status" value="1"/>
</dbReference>
<dbReference type="InterPro" id="IPR048392">
    <property type="entry name" value="MTR4-like_stalk"/>
</dbReference>
<gene>
    <name evidence="11" type="ORF">ASPVEDRAFT_134824</name>
</gene>
<keyword evidence="6" id="KW-0067">ATP-binding</keyword>
<dbReference type="FunFam" id="3.40.50.300:FF:000141">
    <property type="entry name" value="ATP-dependent RNA helicase DOB1"/>
    <property type="match status" value="1"/>
</dbReference>
<dbReference type="CDD" id="cd13154">
    <property type="entry name" value="KOW_Mtr4"/>
    <property type="match status" value="1"/>
</dbReference>
<dbReference type="CDD" id="cd18024">
    <property type="entry name" value="DEXHc_Mtr4-like"/>
    <property type="match status" value="1"/>
</dbReference>
<evidence type="ECO:0000313" key="12">
    <source>
        <dbReference type="Proteomes" id="UP000184073"/>
    </source>
</evidence>
<dbReference type="GO" id="GO:0006401">
    <property type="term" value="P:RNA catabolic process"/>
    <property type="evidence" value="ECO:0007669"/>
    <property type="project" value="InterPro"/>
</dbReference>
<dbReference type="GO" id="GO:0005634">
    <property type="term" value="C:nucleus"/>
    <property type="evidence" value="ECO:0007669"/>
    <property type="project" value="UniProtKB-SubCell"/>
</dbReference>
<dbReference type="GO" id="GO:0000460">
    <property type="term" value="P:maturation of 5.8S rRNA"/>
    <property type="evidence" value="ECO:0007669"/>
    <property type="project" value="TreeGrafter"/>
</dbReference>
<dbReference type="FunFam" id="2.40.30.300:FF:000001">
    <property type="entry name" value="Mtr4 exosome RNA helicase"/>
    <property type="match status" value="1"/>
</dbReference>
<dbReference type="InterPro" id="IPR050699">
    <property type="entry name" value="RNA-DNA_Helicase"/>
</dbReference>
<dbReference type="GO" id="GO:0003724">
    <property type="term" value="F:RNA helicase activity"/>
    <property type="evidence" value="ECO:0007669"/>
    <property type="project" value="InterPro"/>
</dbReference>
<dbReference type="STRING" id="1036611.A0A1L9PQG5"/>
<comment type="subcellular location">
    <subcellularLocation>
        <location evidence="1">Nucleus</location>
    </subcellularLocation>
</comment>
<dbReference type="Proteomes" id="UP000184073">
    <property type="component" value="Unassembled WGS sequence"/>
</dbReference>
<dbReference type="SMART" id="SM00487">
    <property type="entry name" value="DEXDc"/>
    <property type="match status" value="1"/>
</dbReference>
<dbReference type="FunFam" id="3.40.50.300:FF:000083">
    <property type="entry name" value="ATP-dependent RNA helicase DOB1"/>
    <property type="match status" value="1"/>
</dbReference>
<dbReference type="PANTHER" id="PTHR12131">
    <property type="entry name" value="ATP-DEPENDENT RNA AND DNA HELICASE"/>
    <property type="match status" value="1"/>
</dbReference>
<dbReference type="Pfam" id="PF21408">
    <property type="entry name" value="MTR4-like_stalk"/>
    <property type="match status" value="1"/>
</dbReference>
<evidence type="ECO:0000259" key="10">
    <source>
        <dbReference type="PROSITE" id="PS51194"/>
    </source>
</evidence>
<evidence type="ECO:0000256" key="6">
    <source>
        <dbReference type="ARBA" id="ARBA00022840"/>
    </source>
</evidence>
<dbReference type="PIRSF" id="PIRSF005198">
    <property type="entry name" value="Antiviral_helicase_SKI2"/>
    <property type="match status" value="1"/>
</dbReference>
<dbReference type="InterPro" id="IPR014001">
    <property type="entry name" value="Helicase_ATP-bd"/>
</dbReference>
<dbReference type="Gene3D" id="3.40.50.300">
    <property type="entry name" value="P-loop containing nucleotide triphosphate hydrolases"/>
    <property type="match status" value="2"/>
</dbReference>
<dbReference type="PANTHER" id="PTHR12131:SF7">
    <property type="entry name" value="EXOSOME RNA HELICASE MTR4"/>
    <property type="match status" value="1"/>
</dbReference>
<dbReference type="InterPro" id="IPR025696">
    <property type="entry name" value="Beta-barrel_MTR4"/>
</dbReference>
<evidence type="ECO:0000313" key="11">
    <source>
        <dbReference type="EMBL" id="OJJ03685.1"/>
    </source>
</evidence>
<keyword evidence="5" id="KW-0347">Helicase</keyword>
<dbReference type="Gene3D" id="1.10.3380.30">
    <property type="match status" value="1"/>
</dbReference>
<dbReference type="GO" id="GO:0005524">
    <property type="term" value="F:ATP binding"/>
    <property type="evidence" value="ECO:0007669"/>
    <property type="project" value="UniProtKB-KW"/>
</dbReference>
<dbReference type="InterPro" id="IPR001650">
    <property type="entry name" value="Helicase_C-like"/>
</dbReference>
<feature type="domain" description="Helicase C-terminal" evidence="10">
    <location>
        <begin position="404"/>
        <end position="604"/>
    </location>
</feature>
<evidence type="ECO:0000256" key="8">
    <source>
        <dbReference type="SAM" id="MobiDB-lite"/>
    </source>
</evidence>
<evidence type="ECO:0000259" key="9">
    <source>
        <dbReference type="PROSITE" id="PS51192"/>
    </source>
</evidence>
<feature type="region of interest" description="Disordered" evidence="8">
    <location>
        <begin position="365"/>
        <end position="394"/>
    </location>
</feature>
<dbReference type="SMART" id="SM00490">
    <property type="entry name" value="HELICc"/>
    <property type="match status" value="1"/>
</dbReference>
<evidence type="ECO:0000256" key="4">
    <source>
        <dbReference type="ARBA" id="ARBA00022801"/>
    </source>
</evidence>
<protein>
    <recommendedName>
        <fullName evidence="13">ATP-dependent RNA helicase DOB1</fullName>
    </recommendedName>
</protein>
<dbReference type="PROSITE" id="PS51192">
    <property type="entry name" value="HELICASE_ATP_BIND_1"/>
    <property type="match status" value="1"/>
</dbReference>
<dbReference type="CDD" id="cd18795">
    <property type="entry name" value="SF2_C_Ski2"/>
    <property type="match status" value="1"/>
</dbReference>
<dbReference type="FunFam" id="1.10.3380.30:FF:000003">
    <property type="entry name" value="ATP dependent RNA helicase (Dob1)"/>
    <property type="match status" value="1"/>
</dbReference>
<dbReference type="GO" id="GO:0003723">
    <property type="term" value="F:RNA binding"/>
    <property type="evidence" value="ECO:0007669"/>
    <property type="project" value="InterPro"/>
</dbReference>
<feature type="compositionally biased region" description="Basic residues" evidence="8">
    <location>
        <begin position="23"/>
        <end position="34"/>
    </location>
</feature>